<keyword evidence="3" id="KW-1185">Reference proteome</keyword>
<feature type="compositionally biased region" description="Basic and acidic residues" evidence="1">
    <location>
        <begin position="167"/>
        <end position="182"/>
    </location>
</feature>
<feature type="compositionally biased region" description="Basic residues" evidence="1">
    <location>
        <begin position="183"/>
        <end position="211"/>
    </location>
</feature>
<evidence type="ECO:0000313" key="2">
    <source>
        <dbReference type="EMBL" id="CAK0814125.1"/>
    </source>
</evidence>
<feature type="compositionally biased region" description="Basic and acidic residues" evidence="1">
    <location>
        <begin position="58"/>
        <end position="72"/>
    </location>
</feature>
<evidence type="ECO:0000256" key="1">
    <source>
        <dbReference type="SAM" id="MobiDB-lite"/>
    </source>
</evidence>
<name>A0ABN9R5P4_9DINO</name>
<dbReference type="EMBL" id="CAUYUJ010005557">
    <property type="protein sequence ID" value="CAK0814125.1"/>
    <property type="molecule type" value="Genomic_DNA"/>
</dbReference>
<feature type="compositionally biased region" description="Gly residues" evidence="1">
    <location>
        <begin position="73"/>
        <end position="98"/>
    </location>
</feature>
<feature type="compositionally biased region" description="Basic and acidic residues" evidence="1">
    <location>
        <begin position="240"/>
        <end position="251"/>
    </location>
</feature>
<feature type="region of interest" description="Disordered" evidence="1">
    <location>
        <begin position="34"/>
        <end position="273"/>
    </location>
</feature>
<proteinExistence type="predicted"/>
<feature type="region of interest" description="Disordered" evidence="1">
    <location>
        <begin position="1"/>
        <end position="22"/>
    </location>
</feature>
<protein>
    <submittedName>
        <fullName evidence="2">Uncharacterized protein</fullName>
    </submittedName>
</protein>
<dbReference type="InterPro" id="IPR011010">
    <property type="entry name" value="DNA_brk_join_enz"/>
</dbReference>
<sequence length="1339" mass="143877">ETSRWRVLNAEGLSPDLGVVPWLGGERLGKAAVAAETLRGGRAGSPRRSPPPRRSPAGRRDGSQAAAGERRGAGGADLGGEPGGGADRGVGSKRGGGPDSADGPHGNAARPRRLVPRPGGGDVYRRRGGDGDGREGARGDEGARFHGAPTPPADRREDARGVSPAAERGRRDRARDASERARRGASPRSRKRSRDRSRRRSRDRSRRRSRDRSRGRSDGRGAAGSGGRHGDVLEGAGDGGPREVRCADPRARRPPQGFRSDPQEGDRARPTTLKSTSVGVRNLREMNAICVALDHLALGRTKRCADLLTQRFKAVEMAATEGHWDRAQYLELLESDTVSLRTKDEECMVTKEQELAQRVRGHEKPTYAGAWPKSGPGKGYQEYCQDKKGEAKGKEKKGKGGWLEAAFAHEAGARLQGAGSVEEWAGAVAALSGGIASSKTRCPRSSVHLLALAGRCNPTRLGCFERLLRVEPAQFRDFAARSALPPGGREAAVQVALGVVLGLKFLACAGWTATPICLGASAALSPPQGASVQRIWAGVVDFVEAGPYDFDFALVAEETQSKKGFVFRGGGFQAQVLVAALAVVAPRSTVHASTAEWYSLVKAAATLGLFEEVEEEDIFRNQFGDLILGGAMGVEKVKQVGESSEGETFSVDSEDMESCFNIFRVPPAWRGYFAFSKKVPRAAFGGPAAEETCVCIRSVPMGWIGAVDIMQALARRLVYETVPVDGATELRKDAPVPTGDVSLVCMGGFDYVSRVRGLLDAMGPGSEEGSGSVPHGRFVDVCGRLRIPLNVGKSVVDTLRTGILGGELDGLRGCLLRSRQTGHALAGKSLVLASTRGWPKGALQRWAGLFGFAAGFGRPLYSVLQEVFPFLADSNWDRVVAQPPPDDVLAEVLVGGLLLPMAFVNLRAPVRPLIKCSDASEEGAGAAVASSFVDALAPGVGGQAEDWAAGEAEESHQDAPVLRPCDRSFDSDAGRAGFSEAGGKSALERFDGEGVAFEHWNPGCPLDVHYEYYDMIGVTEYPFLLRQRCAGIVELVVDEIGLKSLAAQPSSRLTWLRDALVSSTARLAKGEVIAEAIPYLDALLHTMVQEKELDHLRELLRHADYRGSDVRLVSGQLVDGCRREFPCPAPAHIRYEAITIGTIHRYEVAILRFFQFLRLHDRVYPATLAELEREVTDACLAMASISLLWGWPRFGLSLLLEFLGFLRTGEILSIMKKQVSILGGGSLLVIALPSSKGAKRKGRPEYVRIHDTEVIRAVALLLGSLSPDERLPPGGFRQFSQLLEATAKTIGIAHPNLTHYTLRRGGATWHFSGQDGLNPLVALESAPCHDIYLVHTFGF</sequence>
<organism evidence="2 3">
    <name type="scientific">Prorocentrum cordatum</name>
    <dbReference type="NCBI Taxonomy" id="2364126"/>
    <lineage>
        <taxon>Eukaryota</taxon>
        <taxon>Sar</taxon>
        <taxon>Alveolata</taxon>
        <taxon>Dinophyceae</taxon>
        <taxon>Prorocentrales</taxon>
        <taxon>Prorocentraceae</taxon>
        <taxon>Prorocentrum</taxon>
    </lineage>
</organism>
<accession>A0ABN9R5P4</accession>
<evidence type="ECO:0000313" key="3">
    <source>
        <dbReference type="Proteomes" id="UP001189429"/>
    </source>
</evidence>
<feature type="non-terminal residue" evidence="2">
    <location>
        <position position="1"/>
    </location>
</feature>
<feature type="compositionally biased region" description="Basic and acidic residues" evidence="1">
    <location>
        <begin position="123"/>
        <end position="144"/>
    </location>
</feature>
<reference evidence="2" key="1">
    <citation type="submission" date="2023-10" db="EMBL/GenBank/DDBJ databases">
        <authorList>
            <person name="Chen Y."/>
            <person name="Shah S."/>
            <person name="Dougan E. K."/>
            <person name="Thang M."/>
            <person name="Chan C."/>
        </authorList>
    </citation>
    <scope>NUCLEOTIDE SEQUENCE [LARGE SCALE GENOMIC DNA]</scope>
</reference>
<gene>
    <name evidence="2" type="ORF">PCOR1329_LOCUS17808</name>
</gene>
<comment type="caution">
    <text evidence="2">The sequence shown here is derived from an EMBL/GenBank/DDBJ whole genome shotgun (WGS) entry which is preliminary data.</text>
</comment>
<dbReference type="SUPFAM" id="SSF56349">
    <property type="entry name" value="DNA breaking-rejoining enzymes"/>
    <property type="match status" value="1"/>
</dbReference>
<dbReference type="Proteomes" id="UP001189429">
    <property type="component" value="Unassembled WGS sequence"/>
</dbReference>